<feature type="compositionally biased region" description="Low complexity" evidence="2">
    <location>
        <begin position="201"/>
        <end position="218"/>
    </location>
</feature>
<gene>
    <name evidence="4" type="ORF">N7456_013743</name>
</gene>
<organism evidence="4 5">
    <name type="scientific">Penicillium angulare</name>
    <dbReference type="NCBI Taxonomy" id="116970"/>
    <lineage>
        <taxon>Eukaryota</taxon>
        <taxon>Fungi</taxon>
        <taxon>Dikarya</taxon>
        <taxon>Ascomycota</taxon>
        <taxon>Pezizomycotina</taxon>
        <taxon>Eurotiomycetes</taxon>
        <taxon>Eurotiomycetidae</taxon>
        <taxon>Eurotiales</taxon>
        <taxon>Aspergillaceae</taxon>
        <taxon>Penicillium</taxon>
    </lineage>
</organism>
<feature type="region of interest" description="Disordered" evidence="2">
    <location>
        <begin position="1"/>
        <end position="233"/>
    </location>
</feature>
<feature type="compositionally biased region" description="Basic and acidic residues" evidence="2">
    <location>
        <begin position="42"/>
        <end position="53"/>
    </location>
</feature>
<evidence type="ECO:0000313" key="5">
    <source>
        <dbReference type="Proteomes" id="UP001149165"/>
    </source>
</evidence>
<dbReference type="Proteomes" id="UP001149165">
    <property type="component" value="Unassembled WGS sequence"/>
</dbReference>
<dbReference type="Pfam" id="PF07814">
    <property type="entry name" value="WAPL"/>
    <property type="match status" value="1"/>
</dbReference>
<feature type="compositionally biased region" description="Polar residues" evidence="2">
    <location>
        <begin position="124"/>
        <end position="140"/>
    </location>
</feature>
<keyword evidence="5" id="KW-1185">Reference proteome</keyword>
<evidence type="ECO:0000259" key="3">
    <source>
        <dbReference type="Pfam" id="PF07814"/>
    </source>
</evidence>
<dbReference type="PANTHER" id="PTHR22100">
    <property type="entry name" value="WINGS APART-LIKE PROTEIN HOMOLOG"/>
    <property type="match status" value="1"/>
</dbReference>
<feature type="compositionally biased region" description="Polar residues" evidence="2">
    <location>
        <begin position="10"/>
        <end position="41"/>
    </location>
</feature>
<dbReference type="EMBL" id="JAPQKH010000012">
    <property type="protein sequence ID" value="KAJ5081033.1"/>
    <property type="molecule type" value="Genomic_DNA"/>
</dbReference>
<feature type="region of interest" description="Disordered" evidence="2">
    <location>
        <begin position="264"/>
        <end position="291"/>
    </location>
</feature>
<dbReference type="InterPro" id="IPR022771">
    <property type="entry name" value="WAPL_C"/>
</dbReference>
<evidence type="ECO:0000313" key="4">
    <source>
        <dbReference type="EMBL" id="KAJ5081033.1"/>
    </source>
</evidence>
<accession>A0A9W9EFT7</accession>
<feature type="compositionally biased region" description="Polar residues" evidence="2">
    <location>
        <begin position="102"/>
        <end position="117"/>
    </location>
</feature>
<feature type="domain" description="Wings apart-like protein C-terminal" evidence="3">
    <location>
        <begin position="360"/>
        <end position="701"/>
    </location>
</feature>
<sequence>MESRPRSRRLTTYGSTPKNQPQLKPNNAHPSRTNPIPNKSSRSNESEKTEHQRQTLSDTDDAKIYDLPSSDEEDRQLITRIKRRKFGSNGRSSLIKDPLPSPKQTADNAESKSSITPTKKHTTARQGPETTLPPTRNSAQESHRSSRYKSRARSPSIINKTRIPALTEDNERIQKPGALLADDDLPQKPDTRQRASQTTQSSVWSPKSPKSPKGSKSPTHIISSQETVTPGRRRLVDSLGTRDQSADRSSADILADSQLSLAAAPATPTRRGGSIAFKAPNGDRREGESHEHDITVTISPHLRGSKVTYARQRSFLDDLLLEAESSHSSLPLGEHDPLAQMTQRDTDVTIEEPVNDDGTVRSIHELRQSGGNARYRGAVDSIFEDLEDSHISTSGRCNAFVQLCTKLLDPKLAGQFLECNFDKRLVDLFSQDLDLISYSLGLCAYDLCFFGKPIPYILATNAWPKLLDKAHLLLDAQDDLLTITRASRQKISKAAQLSIEKILPQLRSTLFPDALMTKLSPCFLLLKCLKLTLSAFQAKGENPTSLPVRILKQVVNLMLLPGGNTPSIIEPDQSQLLALGLSILEAHTASSHSLEREQRDILSLLPGLSEMLFNQSNDSMNTTTHQIQALYIRVILNVTNSHPVLCDAFATPRIVDELAKVAIAHFESLSKDSLSQDCNGGSLDTVILALGALINLTEQSELSRVIFLDSGTKGKSLLGRLLGLFMSHVDSTSEAHSVPEVHHNVAIGYLAVLLLALCLNSSARLEVKRSLQSKGLAIIISIADEFLQYHRKIEHELHPLPVHGEASGFPVRLQDLISQIQHSES</sequence>
<proteinExistence type="inferred from homology"/>
<reference evidence="4" key="2">
    <citation type="journal article" date="2023" name="IMA Fungus">
        <title>Comparative genomic study of the Penicillium genus elucidates a diverse pangenome and 15 lateral gene transfer events.</title>
        <authorList>
            <person name="Petersen C."/>
            <person name="Sorensen T."/>
            <person name="Nielsen M.R."/>
            <person name="Sondergaard T.E."/>
            <person name="Sorensen J.L."/>
            <person name="Fitzpatrick D.A."/>
            <person name="Frisvad J.C."/>
            <person name="Nielsen K.L."/>
        </authorList>
    </citation>
    <scope>NUCLEOTIDE SEQUENCE</scope>
    <source>
        <strain evidence="4">IBT 30069</strain>
    </source>
</reference>
<evidence type="ECO:0000256" key="1">
    <source>
        <dbReference type="ARBA" id="ARBA00006854"/>
    </source>
</evidence>
<dbReference type="AlphaFoldDB" id="A0A9W9EFT7"/>
<reference evidence="4" key="1">
    <citation type="submission" date="2022-11" db="EMBL/GenBank/DDBJ databases">
        <authorList>
            <person name="Petersen C."/>
        </authorList>
    </citation>
    <scope>NUCLEOTIDE SEQUENCE</scope>
    <source>
        <strain evidence="4">IBT 30069</strain>
    </source>
</reference>
<dbReference type="InterPro" id="IPR039874">
    <property type="entry name" value="WAPL"/>
</dbReference>
<name>A0A9W9EFT7_9EURO</name>
<evidence type="ECO:0000256" key="2">
    <source>
        <dbReference type="SAM" id="MobiDB-lite"/>
    </source>
</evidence>
<comment type="caution">
    <text evidence="4">The sequence shown here is derived from an EMBL/GenBank/DDBJ whole genome shotgun (WGS) entry which is preliminary data.</text>
</comment>
<dbReference type="InterPro" id="IPR011989">
    <property type="entry name" value="ARM-like"/>
</dbReference>
<protein>
    <recommendedName>
        <fullName evidence="3">Wings apart-like protein C-terminal domain-containing protein</fullName>
    </recommendedName>
</protein>
<dbReference type="OrthoDB" id="5976022at2759"/>
<dbReference type="PANTHER" id="PTHR22100:SF13">
    <property type="entry name" value="WINGS APART-LIKE PROTEIN HOMOLOG"/>
    <property type="match status" value="1"/>
</dbReference>
<dbReference type="Gene3D" id="1.25.10.10">
    <property type="entry name" value="Leucine-rich Repeat Variant"/>
    <property type="match status" value="1"/>
</dbReference>
<feature type="compositionally biased region" description="Basic and acidic residues" evidence="2">
    <location>
        <begin position="281"/>
        <end position="291"/>
    </location>
</feature>
<comment type="similarity">
    <text evidence="1">Belongs to the WAPL family.</text>
</comment>